<dbReference type="EC" id="4.2.1.19" evidence="6 7"/>
<dbReference type="PROSITE" id="PS00954">
    <property type="entry name" value="IGP_DEHYDRATASE_1"/>
    <property type="match status" value="1"/>
</dbReference>
<accession>B9KY89</accession>
<evidence type="ECO:0000256" key="1">
    <source>
        <dbReference type="ARBA" id="ARBA00005047"/>
    </source>
</evidence>
<dbReference type="GO" id="GO:0004424">
    <property type="term" value="F:imidazoleglycerol-phosphate dehydratase activity"/>
    <property type="evidence" value="ECO:0007669"/>
    <property type="project" value="UniProtKB-UniRule"/>
</dbReference>
<name>B9KY89_THERP</name>
<dbReference type="STRING" id="309801.trd_0434"/>
<dbReference type="NCBIfam" id="NF002111">
    <property type="entry name" value="PRK00951.2-1"/>
    <property type="match status" value="1"/>
</dbReference>
<proteinExistence type="inferred from homology"/>
<comment type="subcellular location">
    <subcellularLocation>
        <location evidence="6 7">Cytoplasm</location>
    </subcellularLocation>
</comment>
<evidence type="ECO:0000256" key="2">
    <source>
        <dbReference type="ARBA" id="ARBA00016664"/>
    </source>
</evidence>
<dbReference type="EMBL" id="CP001275">
    <property type="protein sequence ID" value="ACM04665.1"/>
    <property type="molecule type" value="Genomic_DNA"/>
</dbReference>
<dbReference type="UniPathway" id="UPA00031">
    <property type="reaction ID" value="UER00011"/>
</dbReference>
<dbReference type="NCBIfam" id="NF002116">
    <property type="entry name" value="PRK00951.2-6"/>
    <property type="match status" value="1"/>
</dbReference>
<comment type="catalytic activity">
    <reaction evidence="6 7">
        <text>D-erythro-1-(imidazol-4-yl)glycerol 3-phosphate = 3-(imidazol-4-yl)-2-oxopropyl phosphate + H2O</text>
        <dbReference type="Rhea" id="RHEA:11040"/>
        <dbReference type="ChEBI" id="CHEBI:15377"/>
        <dbReference type="ChEBI" id="CHEBI:57766"/>
        <dbReference type="ChEBI" id="CHEBI:58278"/>
        <dbReference type="EC" id="4.2.1.19"/>
    </reaction>
</comment>
<dbReference type="InterPro" id="IPR020565">
    <property type="entry name" value="ImidazoleglycerP_deHydtase_CS"/>
</dbReference>
<evidence type="ECO:0000256" key="6">
    <source>
        <dbReference type="HAMAP-Rule" id="MF_00076"/>
    </source>
</evidence>
<dbReference type="AlphaFoldDB" id="B9KY89"/>
<dbReference type="PANTHER" id="PTHR23133">
    <property type="entry name" value="IMIDAZOLEGLYCEROL-PHOSPHATE DEHYDRATASE HIS7"/>
    <property type="match status" value="1"/>
</dbReference>
<sequence length="202" mass="22141">MTEIRRASIRRTTTETDVSVDLIIDGTGRSSVATGIGALDHFLTLFARHGRFDIDIQARGDLHVDAHHTVEDVALCLGQALRRALGDWRGIRRMADAAVPMDEALAQVAVDLSGRGSFHYRDPWPGGAVGQLEADLVRHFLETLAREARITIHVVTLYGSNVHHQIEAIFKALARALDAATELDTRIAGQLPSTKEHLEIQG</sequence>
<dbReference type="GO" id="GO:0000105">
    <property type="term" value="P:L-histidine biosynthetic process"/>
    <property type="evidence" value="ECO:0007669"/>
    <property type="project" value="UniProtKB-UniRule"/>
</dbReference>
<keyword evidence="4 6" id="KW-0368">Histidine biosynthesis</keyword>
<dbReference type="Pfam" id="PF00475">
    <property type="entry name" value="IGPD"/>
    <property type="match status" value="1"/>
</dbReference>
<evidence type="ECO:0000256" key="7">
    <source>
        <dbReference type="RuleBase" id="RU000599"/>
    </source>
</evidence>
<evidence type="ECO:0000313" key="9">
    <source>
        <dbReference type="Proteomes" id="UP000000447"/>
    </source>
</evidence>
<dbReference type="Proteomes" id="UP000000447">
    <property type="component" value="Chromosome"/>
</dbReference>
<dbReference type="KEGG" id="tro:trd_0434"/>
<dbReference type="InterPro" id="IPR038494">
    <property type="entry name" value="IGPD_sf"/>
</dbReference>
<comment type="pathway">
    <text evidence="1 6 7">Amino-acid biosynthesis; L-histidine biosynthesis; L-histidine from 5-phospho-alpha-D-ribose 1-diphosphate: step 6/9.</text>
</comment>
<dbReference type="CDD" id="cd07914">
    <property type="entry name" value="IGPD"/>
    <property type="match status" value="1"/>
</dbReference>
<dbReference type="Gene3D" id="3.30.230.40">
    <property type="entry name" value="Imidazole glycerol phosphate dehydratase, domain 1"/>
    <property type="match status" value="2"/>
</dbReference>
<dbReference type="SUPFAM" id="SSF54211">
    <property type="entry name" value="Ribosomal protein S5 domain 2-like"/>
    <property type="match status" value="2"/>
</dbReference>
<keyword evidence="5 6" id="KW-0456">Lyase</keyword>
<keyword evidence="6" id="KW-0963">Cytoplasm</keyword>
<comment type="similarity">
    <text evidence="6 7">Belongs to the imidazoleglycerol-phosphate dehydratase family.</text>
</comment>
<dbReference type="GO" id="GO:0005737">
    <property type="term" value="C:cytoplasm"/>
    <property type="evidence" value="ECO:0007669"/>
    <property type="project" value="UniProtKB-SubCell"/>
</dbReference>
<evidence type="ECO:0000313" key="8">
    <source>
        <dbReference type="EMBL" id="ACM04665.1"/>
    </source>
</evidence>
<dbReference type="RefSeq" id="WP_012641839.1">
    <property type="nucleotide sequence ID" value="NC_011959.1"/>
</dbReference>
<protein>
    <recommendedName>
        <fullName evidence="2 6">Imidazoleglycerol-phosphate dehydratase</fullName>
        <shortName evidence="6">IGPD</shortName>
        <ecNumber evidence="6 7">4.2.1.19</ecNumber>
    </recommendedName>
</protein>
<dbReference type="HOGENOM" id="CLU_044308_3_0_0"/>
<dbReference type="PANTHER" id="PTHR23133:SF2">
    <property type="entry name" value="IMIDAZOLEGLYCEROL-PHOSPHATE DEHYDRATASE"/>
    <property type="match status" value="1"/>
</dbReference>
<dbReference type="InterPro" id="IPR000807">
    <property type="entry name" value="ImidazoleglycerolP_deHydtase"/>
</dbReference>
<dbReference type="InterPro" id="IPR020568">
    <property type="entry name" value="Ribosomal_Su5_D2-typ_SF"/>
</dbReference>
<organism evidence="8 9">
    <name type="scientific">Thermomicrobium roseum (strain ATCC 27502 / DSM 5159 / P-2)</name>
    <dbReference type="NCBI Taxonomy" id="309801"/>
    <lineage>
        <taxon>Bacteria</taxon>
        <taxon>Pseudomonadati</taxon>
        <taxon>Thermomicrobiota</taxon>
        <taxon>Thermomicrobia</taxon>
        <taxon>Thermomicrobiales</taxon>
        <taxon>Thermomicrobiaceae</taxon>
        <taxon>Thermomicrobium</taxon>
    </lineage>
</organism>
<evidence type="ECO:0000256" key="5">
    <source>
        <dbReference type="ARBA" id="ARBA00023239"/>
    </source>
</evidence>
<gene>
    <name evidence="6 8" type="primary">hisB</name>
    <name evidence="8" type="ordered locus">trd_0434</name>
</gene>
<dbReference type="PROSITE" id="PS00955">
    <property type="entry name" value="IGP_DEHYDRATASE_2"/>
    <property type="match status" value="1"/>
</dbReference>
<dbReference type="FunFam" id="3.30.230.40:FF:000003">
    <property type="entry name" value="Imidazoleglycerol-phosphate dehydratase HisB"/>
    <property type="match status" value="1"/>
</dbReference>
<keyword evidence="3 6" id="KW-0028">Amino-acid biosynthesis</keyword>
<evidence type="ECO:0000256" key="4">
    <source>
        <dbReference type="ARBA" id="ARBA00023102"/>
    </source>
</evidence>
<dbReference type="eggNOG" id="COG0131">
    <property type="taxonomic scope" value="Bacteria"/>
</dbReference>
<keyword evidence="9" id="KW-1185">Reference proteome</keyword>
<dbReference type="HAMAP" id="MF_00076">
    <property type="entry name" value="HisB"/>
    <property type="match status" value="1"/>
</dbReference>
<dbReference type="NCBIfam" id="NF002114">
    <property type="entry name" value="PRK00951.2-4"/>
    <property type="match status" value="1"/>
</dbReference>
<reference evidence="8 9" key="1">
    <citation type="journal article" date="2009" name="PLoS ONE">
        <title>Complete genome sequence of the aerobic CO-oxidizing thermophile Thermomicrobium roseum.</title>
        <authorList>
            <person name="Wu D."/>
            <person name="Raymond J."/>
            <person name="Wu M."/>
            <person name="Chatterji S."/>
            <person name="Ren Q."/>
            <person name="Graham J.E."/>
            <person name="Bryant D.A."/>
            <person name="Robb F."/>
            <person name="Colman A."/>
            <person name="Tallon L.J."/>
            <person name="Badger J.H."/>
            <person name="Madupu R."/>
            <person name="Ward N.L."/>
            <person name="Eisen J.A."/>
        </authorList>
    </citation>
    <scope>NUCLEOTIDE SEQUENCE [LARGE SCALE GENOMIC DNA]</scope>
    <source>
        <strain evidence="9">ATCC 27502 / DSM 5159 / P-2</strain>
    </source>
</reference>
<dbReference type="FunFam" id="3.30.230.40:FF:000001">
    <property type="entry name" value="Imidazoleglycerol-phosphate dehydratase HisB"/>
    <property type="match status" value="1"/>
</dbReference>
<evidence type="ECO:0000256" key="3">
    <source>
        <dbReference type="ARBA" id="ARBA00022605"/>
    </source>
</evidence>